<protein>
    <submittedName>
        <fullName evidence="2">H(+)/Cl(-) exchange transporter clcA</fullName>
    </submittedName>
</protein>
<feature type="transmembrane region" description="Helical" evidence="1">
    <location>
        <begin position="12"/>
        <end position="31"/>
    </location>
</feature>
<dbReference type="InterPro" id="IPR014743">
    <property type="entry name" value="Cl-channel_core"/>
</dbReference>
<reference evidence="2 3" key="2">
    <citation type="submission" date="2015-01" db="EMBL/GenBank/DDBJ databases">
        <authorList>
            <consortium name="NBRP consortium"/>
            <person name="Sawabe T."/>
            <person name="Meirelles P."/>
            <person name="Feng G."/>
            <person name="Sayaka M."/>
            <person name="Hattori M."/>
            <person name="Ohkuma M."/>
        </authorList>
    </citation>
    <scope>NUCLEOTIDE SEQUENCE [LARGE SCALE GENOMIC DNA]</scope>
    <source>
        <strain evidence="2 3">JCM19232</strain>
    </source>
</reference>
<dbReference type="SUPFAM" id="SSF81340">
    <property type="entry name" value="Clc chloride channel"/>
    <property type="match status" value="1"/>
</dbReference>
<comment type="caution">
    <text evidence="2">The sequence shown here is derived from an EMBL/GenBank/DDBJ whole genome shotgun (WGS) entry which is preliminary data.</text>
</comment>
<name>A0A0B8PMN6_9VIBR</name>
<keyword evidence="1" id="KW-1133">Transmembrane helix</keyword>
<reference evidence="2 3" key="1">
    <citation type="submission" date="2015-01" db="EMBL/GenBank/DDBJ databases">
        <title>Vibrio sp. C5 JCM 19232 whole genome shotgun sequence.</title>
        <authorList>
            <person name="Sawabe T."/>
            <person name="Meirelles P."/>
            <person name="Feng G."/>
            <person name="Sayaka M."/>
            <person name="Hattori M."/>
            <person name="Ohkuma M."/>
        </authorList>
    </citation>
    <scope>NUCLEOTIDE SEQUENCE [LARGE SCALE GENOMIC DNA]</scope>
    <source>
        <strain evidence="2 3">JCM19232</strain>
    </source>
</reference>
<keyword evidence="1" id="KW-0812">Transmembrane</keyword>
<dbReference type="Proteomes" id="UP000031670">
    <property type="component" value="Unassembled WGS sequence"/>
</dbReference>
<proteinExistence type="predicted"/>
<gene>
    <name evidence="2" type="ORF">JCM19232_1068</name>
</gene>
<dbReference type="EMBL" id="BBSA01000012">
    <property type="protein sequence ID" value="GAM64398.1"/>
    <property type="molecule type" value="Genomic_DNA"/>
</dbReference>
<keyword evidence="1" id="KW-0472">Membrane</keyword>
<dbReference type="AlphaFoldDB" id="A0A0B8PMN6"/>
<sequence length="61" mass="6828">MVIEMTDNYDLILPLIITCLGAVMMAQVLGGKPIYSQLLHRTLKNSKLQQKDLPEDNKAAE</sequence>
<accession>A0A0B8PMN6</accession>
<evidence type="ECO:0000256" key="1">
    <source>
        <dbReference type="SAM" id="Phobius"/>
    </source>
</evidence>
<evidence type="ECO:0000313" key="2">
    <source>
        <dbReference type="EMBL" id="GAM64398.1"/>
    </source>
</evidence>
<dbReference type="Gene3D" id="1.10.3080.10">
    <property type="entry name" value="Clc chloride channel"/>
    <property type="match status" value="1"/>
</dbReference>
<evidence type="ECO:0000313" key="3">
    <source>
        <dbReference type="Proteomes" id="UP000031670"/>
    </source>
</evidence>
<organism evidence="2 3">
    <name type="scientific">Vibrio ishigakensis</name>
    <dbReference type="NCBI Taxonomy" id="1481914"/>
    <lineage>
        <taxon>Bacteria</taxon>
        <taxon>Pseudomonadati</taxon>
        <taxon>Pseudomonadota</taxon>
        <taxon>Gammaproteobacteria</taxon>
        <taxon>Vibrionales</taxon>
        <taxon>Vibrionaceae</taxon>
        <taxon>Vibrio</taxon>
    </lineage>
</organism>